<evidence type="ECO:0000256" key="2">
    <source>
        <dbReference type="SAM" id="SignalP"/>
    </source>
</evidence>
<sequence length="341" mass="37090">MLRMVQVLLAVTFVLGAFRTAQCLALHPELPPQSAAIRTKSSTAGTQLAPGQAELATDLSEKLQRPAPSSRQTATDSSLQKGWTDGSASKIDHKTSVSHLSRGTGSRIRKKRGFEIEDVEAMDRARKLTNKRFEGKLASTHEPQPSSSSDQSVFDCASLRNELPNTSSSGGRRSGKIRSESVTAGSSTGAPVISKSRWRDLAVTVQAMSAFKDRKGIAKQMGDFLVKNSAEFKGIAQARWRKLAVQFQAIQALTPRQIIMKKVGEALEKAEAASLPAVQSAATWADFYMEFLIELLENVDLEGIIDAADLWFMWCVAKSISHGSDFVVNGALVRHAAQFQL</sequence>
<keyword evidence="2" id="KW-0732">Signal</keyword>
<proteinExistence type="predicted"/>
<dbReference type="Proteomes" id="UP000005240">
    <property type="component" value="Unassembled WGS sequence"/>
</dbReference>
<keyword evidence="5" id="KW-1185">Reference proteome</keyword>
<gene>
    <name evidence="3" type="ORF">PTTG_04382</name>
</gene>
<evidence type="ECO:0000313" key="3">
    <source>
        <dbReference type="EMBL" id="OAV96766.1"/>
    </source>
</evidence>
<reference evidence="3" key="2">
    <citation type="submission" date="2016-05" db="EMBL/GenBank/DDBJ databases">
        <title>Comparative analysis highlights variable genome content of wheat rusts and divergence of the mating loci.</title>
        <authorList>
            <person name="Cuomo C.A."/>
            <person name="Bakkeren G."/>
            <person name="Szabo L."/>
            <person name="Khalil H."/>
            <person name="Joly D."/>
            <person name="Goldberg J."/>
            <person name="Young S."/>
            <person name="Zeng Q."/>
            <person name="Fellers J."/>
        </authorList>
    </citation>
    <scope>NUCLEOTIDE SEQUENCE [LARGE SCALE GENOMIC DNA]</scope>
    <source>
        <strain evidence="3">1-1 BBBD Race 1</strain>
    </source>
</reference>
<dbReference type="EnsemblFungi" id="PTTG_04382-t43_1">
    <property type="protein sequence ID" value="PTTG_04382-t43_1-p1"/>
    <property type="gene ID" value="PTTG_04382"/>
</dbReference>
<dbReference type="AlphaFoldDB" id="A0A0C4EUA3"/>
<accession>A0A0C4EUA3</accession>
<feature type="compositionally biased region" description="Polar residues" evidence="1">
    <location>
        <begin position="67"/>
        <end position="81"/>
    </location>
</feature>
<evidence type="ECO:0000313" key="4">
    <source>
        <dbReference type="EnsemblFungi" id="PTTG_04382-t43_1-p1"/>
    </source>
</evidence>
<feature type="chain" id="PRO_5009386214" evidence="2">
    <location>
        <begin position="26"/>
        <end position="341"/>
    </location>
</feature>
<dbReference type="VEuPathDB" id="FungiDB:PTTG_04382"/>
<reference evidence="3" key="1">
    <citation type="submission" date="2009-11" db="EMBL/GenBank/DDBJ databases">
        <authorList>
            <consortium name="The Broad Institute Genome Sequencing Platform"/>
            <person name="Ward D."/>
            <person name="Feldgarden M."/>
            <person name="Earl A."/>
            <person name="Young S.K."/>
            <person name="Zeng Q."/>
            <person name="Koehrsen M."/>
            <person name="Alvarado L."/>
            <person name="Berlin A."/>
            <person name="Bochicchio J."/>
            <person name="Borenstein D."/>
            <person name="Chapman S.B."/>
            <person name="Chen Z."/>
            <person name="Engels R."/>
            <person name="Freedman E."/>
            <person name="Gellesch M."/>
            <person name="Goldberg J."/>
            <person name="Griggs A."/>
            <person name="Gujja S."/>
            <person name="Heilman E."/>
            <person name="Heiman D."/>
            <person name="Hepburn T."/>
            <person name="Howarth C."/>
            <person name="Jen D."/>
            <person name="Larson L."/>
            <person name="Lewis B."/>
            <person name="Mehta T."/>
            <person name="Park D."/>
            <person name="Pearson M."/>
            <person name="Roberts A."/>
            <person name="Saif S."/>
            <person name="Shea T."/>
            <person name="Shenoy N."/>
            <person name="Sisk P."/>
            <person name="Stolte C."/>
            <person name="Sykes S."/>
            <person name="Thomson T."/>
            <person name="Walk T."/>
            <person name="White J."/>
            <person name="Yandava C."/>
            <person name="Izard J."/>
            <person name="Baranova O.V."/>
            <person name="Blanton J.M."/>
            <person name="Tanner A.C."/>
            <person name="Dewhirst F.E."/>
            <person name="Haas B."/>
            <person name="Nusbaum C."/>
            <person name="Birren B."/>
        </authorList>
    </citation>
    <scope>NUCLEOTIDE SEQUENCE [LARGE SCALE GENOMIC DNA]</scope>
    <source>
        <strain evidence="3">1-1 BBBD Race 1</strain>
    </source>
</reference>
<evidence type="ECO:0000256" key="1">
    <source>
        <dbReference type="SAM" id="MobiDB-lite"/>
    </source>
</evidence>
<reference evidence="4 5" key="3">
    <citation type="journal article" date="2017" name="G3 (Bethesda)">
        <title>Comparative analysis highlights variable genome content of wheat rusts and divergence of the mating loci.</title>
        <authorList>
            <person name="Cuomo C.A."/>
            <person name="Bakkeren G."/>
            <person name="Khalil H.B."/>
            <person name="Panwar V."/>
            <person name="Joly D."/>
            <person name="Linning R."/>
            <person name="Sakthikumar S."/>
            <person name="Song X."/>
            <person name="Adiconis X."/>
            <person name="Fan L."/>
            <person name="Goldberg J.M."/>
            <person name="Levin J.Z."/>
            <person name="Young S."/>
            <person name="Zeng Q."/>
            <person name="Anikster Y."/>
            <person name="Bruce M."/>
            <person name="Wang M."/>
            <person name="Yin C."/>
            <person name="McCallum B."/>
            <person name="Szabo L.J."/>
            <person name="Hulbert S."/>
            <person name="Chen X."/>
            <person name="Fellers J.P."/>
        </authorList>
    </citation>
    <scope>NUCLEOTIDE SEQUENCE</scope>
    <source>
        <strain evidence="5">Isolate 1-1 / race 1 (BBBD)</strain>
        <strain evidence="4">isolate 1-1 / race 1 (BBBD)</strain>
    </source>
</reference>
<dbReference type="OrthoDB" id="10658597at2759"/>
<dbReference type="OMA" id="WCVAKSI"/>
<dbReference type="EMBL" id="ADAS02000017">
    <property type="protein sequence ID" value="OAV96766.1"/>
    <property type="molecule type" value="Genomic_DNA"/>
</dbReference>
<feature type="region of interest" description="Disordered" evidence="1">
    <location>
        <begin position="161"/>
        <end position="191"/>
    </location>
</feature>
<name>A0A0C4EUA3_PUCT1</name>
<organism evidence="3">
    <name type="scientific">Puccinia triticina (isolate 1-1 / race 1 (BBBD))</name>
    <name type="common">Brown leaf rust fungus</name>
    <dbReference type="NCBI Taxonomy" id="630390"/>
    <lineage>
        <taxon>Eukaryota</taxon>
        <taxon>Fungi</taxon>
        <taxon>Dikarya</taxon>
        <taxon>Basidiomycota</taxon>
        <taxon>Pucciniomycotina</taxon>
        <taxon>Pucciniomycetes</taxon>
        <taxon>Pucciniales</taxon>
        <taxon>Pucciniaceae</taxon>
        <taxon>Puccinia</taxon>
    </lineage>
</organism>
<feature type="signal peptide" evidence="2">
    <location>
        <begin position="1"/>
        <end position="25"/>
    </location>
</feature>
<evidence type="ECO:0000313" key="5">
    <source>
        <dbReference type="Proteomes" id="UP000005240"/>
    </source>
</evidence>
<protein>
    <submittedName>
        <fullName evidence="3 4">Uncharacterized protein</fullName>
    </submittedName>
</protein>
<feature type="region of interest" description="Disordered" evidence="1">
    <location>
        <begin position="61"/>
        <end position="107"/>
    </location>
</feature>
<reference evidence="4" key="4">
    <citation type="submission" date="2025-05" db="UniProtKB">
        <authorList>
            <consortium name="EnsemblFungi"/>
        </authorList>
    </citation>
    <scope>IDENTIFICATION</scope>
    <source>
        <strain evidence="4">isolate 1-1 / race 1 (BBBD)</strain>
    </source>
</reference>